<evidence type="ECO:0000256" key="2">
    <source>
        <dbReference type="ARBA" id="ARBA00022898"/>
    </source>
</evidence>
<name>A0ABV6P487_9ACTN</name>
<evidence type="ECO:0000256" key="1">
    <source>
        <dbReference type="ARBA" id="ARBA00001933"/>
    </source>
</evidence>
<keyword evidence="5" id="KW-0808">Transferase</keyword>
<feature type="domain" description="Aminotransferase class V" evidence="4">
    <location>
        <begin position="316"/>
        <end position="429"/>
    </location>
</feature>
<reference evidence="5 6" key="1">
    <citation type="submission" date="2024-09" db="EMBL/GenBank/DDBJ databases">
        <authorList>
            <person name="Sun Q."/>
            <person name="Mori K."/>
        </authorList>
    </citation>
    <scope>NUCLEOTIDE SEQUENCE [LARGE SCALE GENOMIC DNA]</scope>
    <source>
        <strain evidence="5 6">TBRC 2205</strain>
    </source>
</reference>
<dbReference type="Pfam" id="PF00266">
    <property type="entry name" value="Aminotran_5"/>
    <property type="match status" value="2"/>
</dbReference>
<protein>
    <submittedName>
        <fullName evidence="5">Aminotransferase class V-fold PLP-dependent enzyme</fullName>
    </submittedName>
</protein>
<dbReference type="InterPro" id="IPR015421">
    <property type="entry name" value="PyrdxlP-dep_Trfase_major"/>
</dbReference>
<dbReference type="Proteomes" id="UP001589894">
    <property type="component" value="Unassembled WGS sequence"/>
</dbReference>
<organism evidence="5 6">
    <name type="scientific">Plantactinospora siamensis</name>
    <dbReference type="NCBI Taxonomy" id="555372"/>
    <lineage>
        <taxon>Bacteria</taxon>
        <taxon>Bacillati</taxon>
        <taxon>Actinomycetota</taxon>
        <taxon>Actinomycetes</taxon>
        <taxon>Micromonosporales</taxon>
        <taxon>Micromonosporaceae</taxon>
        <taxon>Plantactinospora</taxon>
    </lineage>
</organism>
<dbReference type="RefSeq" id="WP_377343185.1">
    <property type="nucleotide sequence ID" value="NZ_JBHLUE010000026.1"/>
</dbReference>
<sequence length="470" mass="50635">MDVHSIRRHFAFADFGRIVANNAASTQPPRELLALYRSLADRYENVHRGQSDASREMTALFEDAYDTIADFIGAPDRTGIALYRNTTEAINSVMYALLTEFRDGDNVVTTMMEHNSNHVPWYALCREVLPRLGRSVQHRLARFDPRTGELDLDHLAALIDSRTKLVCCTAASNFLGTRNPIGTIRGLCDASGYPQPTGERRSRLLVDAAQLVPGAYVDVRALDVDYLAFSFHKMLAPFGVGALYARPHLLAAGLPFLYGGDMIAEGRVFPDRVEYNALPWKYAAGSPNILGTIVSAQALRLLLDLALTPGRPMYFGTGRAIERPAVRAAMNRVADWNRSLTGRALAGLEAVDGITIYGPRDAARRTSLVAFNLAGRDPIGVAEALNRAGVEARAGCHCATLAHHALGLVPPASCRVSFYLYNTPDEVDRIVAAVAAVAAGRAASVPADAPAPGAAGNAPTARRARSAAEA</sequence>
<feature type="region of interest" description="Disordered" evidence="3">
    <location>
        <begin position="446"/>
        <end position="470"/>
    </location>
</feature>
<dbReference type="InterPro" id="IPR015424">
    <property type="entry name" value="PyrdxlP-dep_Trfase"/>
</dbReference>
<comment type="cofactor">
    <cofactor evidence="1">
        <name>pyridoxal 5'-phosphate</name>
        <dbReference type="ChEBI" id="CHEBI:597326"/>
    </cofactor>
</comment>
<keyword evidence="5" id="KW-0032">Aminotransferase</keyword>
<gene>
    <name evidence="5" type="ORF">ACFFHU_27325</name>
</gene>
<evidence type="ECO:0000313" key="5">
    <source>
        <dbReference type="EMBL" id="MFC0567840.1"/>
    </source>
</evidence>
<evidence type="ECO:0000313" key="6">
    <source>
        <dbReference type="Proteomes" id="UP001589894"/>
    </source>
</evidence>
<dbReference type="InterPro" id="IPR015422">
    <property type="entry name" value="PyrdxlP-dep_Trfase_small"/>
</dbReference>
<dbReference type="GO" id="GO:0008483">
    <property type="term" value="F:transaminase activity"/>
    <property type="evidence" value="ECO:0007669"/>
    <property type="project" value="UniProtKB-KW"/>
</dbReference>
<comment type="caution">
    <text evidence="5">The sequence shown here is derived from an EMBL/GenBank/DDBJ whole genome shotgun (WGS) entry which is preliminary data.</text>
</comment>
<dbReference type="SUPFAM" id="SSF53383">
    <property type="entry name" value="PLP-dependent transferases"/>
    <property type="match status" value="1"/>
</dbReference>
<dbReference type="Gene3D" id="3.40.640.10">
    <property type="entry name" value="Type I PLP-dependent aspartate aminotransferase-like (Major domain)"/>
    <property type="match status" value="1"/>
</dbReference>
<dbReference type="InterPro" id="IPR000192">
    <property type="entry name" value="Aminotrans_V_dom"/>
</dbReference>
<dbReference type="EMBL" id="JBHLUE010000026">
    <property type="protein sequence ID" value="MFC0567840.1"/>
    <property type="molecule type" value="Genomic_DNA"/>
</dbReference>
<feature type="compositionally biased region" description="Low complexity" evidence="3">
    <location>
        <begin position="446"/>
        <end position="461"/>
    </location>
</feature>
<dbReference type="Gene3D" id="3.90.1150.10">
    <property type="entry name" value="Aspartate Aminotransferase, domain 1"/>
    <property type="match status" value="1"/>
</dbReference>
<feature type="domain" description="Aminotransferase class V" evidence="4">
    <location>
        <begin position="21"/>
        <end position="304"/>
    </location>
</feature>
<dbReference type="PANTHER" id="PTHR43586">
    <property type="entry name" value="CYSTEINE DESULFURASE"/>
    <property type="match status" value="1"/>
</dbReference>
<dbReference type="PANTHER" id="PTHR43586:SF8">
    <property type="entry name" value="CYSTEINE DESULFURASE 1, CHLOROPLASTIC"/>
    <property type="match status" value="1"/>
</dbReference>
<evidence type="ECO:0000259" key="4">
    <source>
        <dbReference type="Pfam" id="PF00266"/>
    </source>
</evidence>
<evidence type="ECO:0000256" key="3">
    <source>
        <dbReference type="SAM" id="MobiDB-lite"/>
    </source>
</evidence>
<keyword evidence="2" id="KW-0663">Pyridoxal phosphate</keyword>
<accession>A0ABV6P487</accession>
<proteinExistence type="predicted"/>
<keyword evidence="6" id="KW-1185">Reference proteome</keyword>